<evidence type="ECO:0000256" key="8">
    <source>
        <dbReference type="RuleBase" id="RU004057"/>
    </source>
</evidence>
<comment type="subcellular location">
    <subcellularLocation>
        <location evidence="1">Cell membrane</location>
        <topology evidence="1">Multi-pass membrane protein</topology>
    </subcellularLocation>
    <subcellularLocation>
        <location evidence="8">Membrane</location>
        <topology evidence="8">Multi-pass membrane protein</topology>
    </subcellularLocation>
</comment>
<dbReference type="OrthoDB" id="4045at2"/>
<evidence type="ECO:0000256" key="7">
    <source>
        <dbReference type="ARBA" id="ARBA00023136"/>
    </source>
</evidence>
<dbReference type="STRING" id="89524.SAMN05444370_11724"/>
<evidence type="ECO:0000313" key="13">
    <source>
        <dbReference type="Proteomes" id="UP000198703"/>
    </source>
</evidence>
<feature type="transmembrane region" description="Helical" evidence="10">
    <location>
        <begin position="95"/>
        <end position="115"/>
    </location>
</feature>
<keyword evidence="4 10" id="KW-0812">Transmembrane</keyword>
<evidence type="ECO:0000256" key="2">
    <source>
        <dbReference type="ARBA" id="ARBA00022448"/>
    </source>
</evidence>
<protein>
    <submittedName>
        <fullName evidence="12">Biopolymer transport protein ExbB</fullName>
    </submittedName>
</protein>
<evidence type="ECO:0000259" key="11">
    <source>
        <dbReference type="Pfam" id="PF01618"/>
    </source>
</evidence>
<sequence length="317" mass="30693">MEPEETLTPTPDEAARLAPNASGAAAGDAAASGVGAAPAATPAEAPGAGGGDPAADAALGASPLATDPAAAEIAGPFGIPSLDQAWALAEAGGPVIAVLAAMSVTGLAILLAKLAQFAAAGLGRRRAAAEALAIAAHGDPARALAQAEAAGGPACGALAAALAARLAGRPEAAAREAAWAVGARATEGLRGWMRPLETIAGLAPLLGLFGTVLGMIAAFAQMEAAGARVDPAVLSGGIWEALLTTAAGLAVAIPAVAAVNWLERRVEREEHLIDLTLAAFFSGAAQSVHAALADPIPLRGERGASAPAHAAPALRGV</sequence>
<dbReference type="AlphaFoldDB" id="A0A1H4EZT7"/>
<keyword evidence="2 8" id="KW-0813">Transport</keyword>
<feature type="transmembrane region" description="Helical" evidence="10">
    <location>
        <begin position="199"/>
        <end position="221"/>
    </location>
</feature>
<name>A0A1H4EZT7_9RHOB</name>
<feature type="region of interest" description="Disordered" evidence="9">
    <location>
        <begin position="1"/>
        <end position="54"/>
    </location>
</feature>
<evidence type="ECO:0000256" key="3">
    <source>
        <dbReference type="ARBA" id="ARBA00022475"/>
    </source>
</evidence>
<dbReference type="InterPro" id="IPR050790">
    <property type="entry name" value="ExbB/TolQ_transport"/>
</dbReference>
<dbReference type="Pfam" id="PF01618">
    <property type="entry name" value="MotA_ExbB"/>
    <property type="match status" value="1"/>
</dbReference>
<keyword evidence="5 8" id="KW-0653">Protein transport</keyword>
<dbReference type="EMBL" id="FNQM01000017">
    <property type="protein sequence ID" value="SEA90421.1"/>
    <property type="molecule type" value="Genomic_DNA"/>
</dbReference>
<feature type="transmembrane region" description="Helical" evidence="10">
    <location>
        <begin position="241"/>
        <end position="262"/>
    </location>
</feature>
<evidence type="ECO:0000256" key="10">
    <source>
        <dbReference type="SAM" id="Phobius"/>
    </source>
</evidence>
<dbReference type="GO" id="GO:0017038">
    <property type="term" value="P:protein import"/>
    <property type="evidence" value="ECO:0007669"/>
    <property type="project" value="TreeGrafter"/>
</dbReference>
<dbReference type="PANTHER" id="PTHR30625">
    <property type="entry name" value="PROTEIN TOLQ"/>
    <property type="match status" value="1"/>
</dbReference>
<gene>
    <name evidence="12" type="ORF">SAMN05444370_11724</name>
</gene>
<accession>A0A1H4EZT7</accession>
<comment type="similarity">
    <text evidence="8">Belongs to the exbB/tolQ family.</text>
</comment>
<evidence type="ECO:0000256" key="4">
    <source>
        <dbReference type="ARBA" id="ARBA00022692"/>
    </source>
</evidence>
<dbReference type="InterPro" id="IPR002898">
    <property type="entry name" value="MotA_ExbB_proton_chnl"/>
</dbReference>
<dbReference type="Proteomes" id="UP000198703">
    <property type="component" value="Unassembled WGS sequence"/>
</dbReference>
<evidence type="ECO:0000256" key="1">
    <source>
        <dbReference type="ARBA" id="ARBA00004651"/>
    </source>
</evidence>
<evidence type="ECO:0000256" key="6">
    <source>
        <dbReference type="ARBA" id="ARBA00022989"/>
    </source>
</evidence>
<proteinExistence type="inferred from homology"/>
<keyword evidence="3" id="KW-1003">Cell membrane</keyword>
<evidence type="ECO:0000256" key="5">
    <source>
        <dbReference type="ARBA" id="ARBA00022927"/>
    </source>
</evidence>
<dbReference type="PANTHER" id="PTHR30625:SF15">
    <property type="entry name" value="BIOPOLYMER TRANSPORT PROTEIN EXBB"/>
    <property type="match status" value="1"/>
</dbReference>
<dbReference type="RefSeq" id="WP_093255599.1">
    <property type="nucleotide sequence ID" value="NZ_FNQM01000017.1"/>
</dbReference>
<feature type="compositionally biased region" description="Low complexity" evidence="9">
    <location>
        <begin position="1"/>
        <end position="46"/>
    </location>
</feature>
<reference evidence="12 13" key="1">
    <citation type="submission" date="2016-10" db="EMBL/GenBank/DDBJ databases">
        <authorList>
            <person name="de Groot N.N."/>
        </authorList>
    </citation>
    <scope>NUCLEOTIDE SEQUENCE [LARGE SCALE GENOMIC DNA]</scope>
    <source>
        <strain evidence="12 13">DSM 15345</strain>
    </source>
</reference>
<evidence type="ECO:0000313" key="12">
    <source>
        <dbReference type="EMBL" id="SEA90421.1"/>
    </source>
</evidence>
<keyword evidence="7 10" id="KW-0472">Membrane</keyword>
<organism evidence="12 13">
    <name type="scientific">Rubrimonas cliftonensis</name>
    <dbReference type="NCBI Taxonomy" id="89524"/>
    <lineage>
        <taxon>Bacteria</taxon>
        <taxon>Pseudomonadati</taxon>
        <taxon>Pseudomonadota</taxon>
        <taxon>Alphaproteobacteria</taxon>
        <taxon>Rhodobacterales</taxon>
        <taxon>Paracoccaceae</taxon>
        <taxon>Rubrimonas</taxon>
    </lineage>
</organism>
<keyword evidence="13" id="KW-1185">Reference proteome</keyword>
<keyword evidence="6 10" id="KW-1133">Transmembrane helix</keyword>
<evidence type="ECO:0000256" key="9">
    <source>
        <dbReference type="SAM" id="MobiDB-lite"/>
    </source>
</evidence>
<feature type="domain" description="MotA/TolQ/ExbB proton channel" evidence="11">
    <location>
        <begin position="168"/>
        <end position="273"/>
    </location>
</feature>
<dbReference type="GO" id="GO:0005886">
    <property type="term" value="C:plasma membrane"/>
    <property type="evidence" value="ECO:0007669"/>
    <property type="project" value="UniProtKB-SubCell"/>
</dbReference>